<evidence type="ECO:0000256" key="2">
    <source>
        <dbReference type="SAM" id="MobiDB-lite"/>
    </source>
</evidence>
<accession>A0A1Z4JQP8</accession>
<dbReference type="InterPro" id="IPR011055">
    <property type="entry name" value="Dup_hybrid_motif"/>
</dbReference>
<keyword evidence="1 3" id="KW-0732">Signal</keyword>
<feature type="signal peptide" evidence="3">
    <location>
        <begin position="1"/>
        <end position="39"/>
    </location>
</feature>
<dbReference type="InterPro" id="IPR016047">
    <property type="entry name" value="M23ase_b-sheet_dom"/>
</dbReference>
<gene>
    <name evidence="5" type="ORF">NIES2135_59670</name>
</gene>
<organism evidence="5 6">
    <name type="scientific">Leptolyngbya boryana NIES-2135</name>
    <dbReference type="NCBI Taxonomy" id="1973484"/>
    <lineage>
        <taxon>Bacteria</taxon>
        <taxon>Bacillati</taxon>
        <taxon>Cyanobacteriota</taxon>
        <taxon>Cyanophyceae</taxon>
        <taxon>Leptolyngbyales</taxon>
        <taxon>Leptolyngbyaceae</taxon>
        <taxon>Leptolyngbya group</taxon>
        <taxon>Leptolyngbya</taxon>
    </lineage>
</organism>
<evidence type="ECO:0000256" key="1">
    <source>
        <dbReference type="ARBA" id="ARBA00022729"/>
    </source>
</evidence>
<proteinExistence type="predicted"/>
<dbReference type="CDD" id="cd12797">
    <property type="entry name" value="M23_peptidase"/>
    <property type="match status" value="1"/>
</dbReference>
<feature type="region of interest" description="Disordered" evidence="2">
    <location>
        <begin position="47"/>
        <end position="121"/>
    </location>
</feature>
<dbReference type="AlphaFoldDB" id="A0A1Z4JQP8"/>
<dbReference type="SUPFAM" id="SSF51261">
    <property type="entry name" value="Duplicated hybrid motif"/>
    <property type="match status" value="1"/>
</dbReference>
<dbReference type="Proteomes" id="UP000217895">
    <property type="component" value="Chromosome"/>
</dbReference>
<dbReference type="Gene3D" id="2.70.70.10">
    <property type="entry name" value="Glucose Permease (Domain IIA)"/>
    <property type="match status" value="1"/>
</dbReference>
<feature type="domain" description="M23ase beta-sheet core" evidence="4">
    <location>
        <begin position="246"/>
        <end position="336"/>
    </location>
</feature>
<dbReference type="InterPro" id="IPR050570">
    <property type="entry name" value="Cell_wall_metabolism_enzyme"/>
</dbReference>
<dbReference type="GO" id="GO:0004222">
    <property type="term" value="F:metalloendopeptidase activity"/>
    <property type="evidence" value="ECO:0007669"/>
    <property type="project" value="TreeGrafter"/>
</dbReference>
<feature type="compositionally biased region" description="Low complexity" evidence="2">
    <location>
        <begin position="47"/>
        <end position="60"/>
    </location>
</feature>
<protein>
    <submittedName>
        <fullName evidence="5">Putative Peptidase M23B</fullName>
    </submittedName>
</protein>
<evidence type="ECO:0000313" key="6">
    <source>
        <dbReference type="Proteomes" id="UP000217895"/>
    </source>
</evidence>
<evidence type="ECO:0000313" key="5">
    <source>
        <dbReference type="EMBL" id="BAY59091.1"/>
    </source>
</evidence>
<evidence type="ECO:0000256" key="3">
    <source>
        <dbReference type="SAM" id="SignalP"/>
    </source>
</evidence>
<name>A0A1Z4JQP8_LEPBY</name>
<reference evidence="5 6" key="1">
    <citation type="submission" date="2017-06" db="EMBL/GenBank/DDBJ databases">
        <title>Genome sequencing of cyanobaciteial culture collection at National Institute for Environmental Studies (NIES).</title>
        <authorList>
            <person name="Hirose Y."/>
            <person name="Shimura Y."/>
            <person name="Fujisawa T."/>
            <person name="Nakamura Y."/>
            <person name="Kawachi M."/>
        </authorList>
    </citation>
    <scope>NUCLEOTIDE SEQUENCE [LARGE SCALE GENOMIC DNA]</scope>
    <source>
        <strain evidence="5 6">NIES-2135</strain>
    </source>
</reference>
<dbReference type="PANTHER" id="PTHR21666">
    <property type="entry name" value="PEPTIDASE-RELATED"/>
    <property type="match status" value="1"/>
</dbReference>
<feature type="compositionally biased region" description="Low complexity" evidence="2">
    <location>
        <begin position="67"/>
        <end position="121"/>
    </location>
</feature>
<evidence type="ECO:0000259" key="4">
    <source>
        <dbReference type="Pfam" id="PF01551"/>
    </source>
</evidence>
<dbReference type="EMBL" id="AP018203">
    <property type="protein sequence ID" value="BAY59091.1"/>
    <property type="molecule type" value="Genomic_DNA"/>
</dbReference>
<feature type="chain" id="PRO_5012080058" evidence="3">
    <location>
        <begin position="40"/>
        <end position="375"/>
    </location>
</feature>
<keyword evidence="6" id="KW-1185">Reference proteome</keyword>
<dbReference type="Pfam" id="PF01551">
    <property type="entry name" value="Peptidase_M23"/>
    <property type="match status" value="1"/>
</dbReference>
<sequence length="375" mass="39153">MTQRPTPTHPDRSQKRLLRRLGCLGSLGVFSSSMTLAQAAPIISPSPIVVAPSSTSTATEPTPPAPASAAALTTTSTPSPAVPEAAAEPTPPAEIEIPESSPVSESPLVQPQPAASPAPSYQAPDEIVIEQRNPTTNKVTTAPAKPTGIGNTVSKAISGVIRPTFNQADPETAVSVEAASTAPSATWTPPSVVPPSFVQNYFNRTVRPLGMPGNGDVRLLFPLSVPAVITSVFGWRVHPITGNQRLHTGTDIGAPMGTPVLAALTGRVIFSDWLGGYGASVALEHTNGSQQTLYAHLSEVFVKPGDIVKQGTVIGRVGSTGNSTGPHLHFEFRQQMQDGTWVAQDAGLSLEQAMAQLTRAMQVTQQPVKGPMPRS</sequence>
<dbReference type="PANTHER" id="PTHR21666:SF289">
    <property type="entry name" value="L-ALA--D-GLU ENDOPEPTIDASE"/>
    <property type="match status" value="1"/>
</dbReference>